<keyword evidence="6" id="KW-1185">Reference proteome</keyword>
<evidence type="ECO:0000256" key="2">
    <source>
        <dbReference type="ARBA" id="ARBA00023125"/>
    </source>
</evidence>
<dbReference type="AlphaFoldDB" id="A0A3P3VVM1"/>
<dbReference type="Gene3D" id="1.10.10.60">
    <property type="entry name" value="Homeodomain-like"/>
    <property type="match status" value="1"/>
</dbReference>
<dbReference type="GO" id="GO:0003700">
    <property type="term" value="F:DNA-binding transcription factor activity"/>
    <property type="evidence" value="ECO:0007669"/>
    <property type="project" value="InterPro"/>
</dbReference>
<dbReference type="SUPFAM" id="SSF51215">
    <property type="entry name" value="Regulatory protein AraC"/>
    <property type="match status" value="1"/>
</dbReference>
<dbReference type="InterPro" id="IPR020449">
    <property type="entry name" value="Tscrpt_reg_AraC-type_HTH"/>
</dbReference>
<keyword evidence="2" id="KW-0238">DNA-binding</keyword>
<dbReference type="SUPFAM" id="SSF46689">
    <property type="entry name" value="Homeodomain-like"/>
    <property type="match status" value="1"/>
</dbReference>
<evidence type="ECO:0000256" key="3">
    <source>
        <dbReference type="ARBA" id="ARBA00023163"/>
    </source>
</evidence>
<dbReference type="PANTHER" id="PTHR43280:SF32">
    <property type="entry name" value="TRANSCRIPTIONAL REGULATORY PROTEIN"/>
    <property type="match status" value="1"/>
</dbReference>
<dbReference type="Proteomes" id="UP000275719">
    <property type="component" value="Unassembled WGS sequence"/>
</dbReference>
<dbReference type="InterPro" id="IPR018060">
    <property type="entry name" value="HTH_AraC"/>
</dbReference>
<accession>A0A3P3VVM1</accession>
<reference evidence="5 6" key="1">
    <citation type="submission" date="2018-11" db="EMBL/GenBank/DDBJ databases">
        <title>Flavobacterium sp. nov., YIM 102701-2 draft genome.</title>
        <authorList>
            <person name="Li G."/>
            <person name="Jiang Y."/>
        </authorList>
    </citation>
    <scope>NUCLEOTIDE SEQUENCE [LARGE SCALE GENOMIC DNA]</scope>
    <source>
        <strain evidence="5 6">YIM 102701-2</strain>
    </source>
</reference>
<organism evidence="5 6">
    <name type="scientific">Paenimyroides tangerinum</name>
    <dbReference type="NCBI Taxonomy" id="2488728"/>
    <lineage>
        <taxon>Bacteria</taxon>
        <taxon>Pseudomonadati</taxon>
        <taxon>Bacteroidota</taxon>
        <taxon>Flavobacteriia</taxon>
        <taxon>Flavobacteriales</taxon>
        <taxon>Flavobacteriaceae</taxon>
        <taxon>Paenimyroides</taxon>
    </lineage>
</organism>
<dbReference type="GO" id="GO:0043565">
    <property type="term" value="F:sequence-specific DNA binding"/>
    <property type="evidence" value="ECO:0007669"/>
    <property type="project" value="InterPro"/>
</dbReference>
<dbReference type="EMBL" id="RQVQ01000080">
    <property type="protein sequence ID" value="RRJ86494.1"/>
    <property type="molecule type" value="Genomic_DNA"/>
</dbReference>
<dbReference type="PANTHER" id="PTHR43280">
    <property type="entry name" value="ARAC-FAMILY TRANSCRIPTIONAL REGULATOR"/>
    <property type="match status" value="1"/>
</dbReference>
<dbReference type="RefSeq" id="WP_125020350.1">
    <property type="nucleotide sequence ID" value="NZ_RQVQ01000080.1"/>
</dbReference>
<feature type="domain" description="HTH araC/xylS-type" evidence="4">
    <location>
        <begin position="186"/>
        <end position="284"/>
    </location>
</feature>
<dbReference type="InterPro" id="IPR037923">
    <property type="entry name" value="HTH-like"/>
</dbReference>
<proteinExistence type="predicted"/>
<dbReference type="PRINTS" id="PR00032">
    <property type="entry name" value="HTHARAC"/>
</dbReference>
<protein>
    <submittedName>
        <fullName evidence="5">Helix-turn-helix domain-containing protein</fullName>
    </submittedName>
</protein>
<dbReference type="PROSITE" id="PS01124">
    <property type="entry name" value="HTH_ARAC_FAMILY_2"/>
    <property type="match status" value="1"/>
</dbReference>
<gene>
    <name evidence="5" type="ORF">EG240_16085</name>
</gene>
<name>A0A3P3VVM1_9FLAO</name>
<keyword evidence="1" id="KW-0805">Transcription regulation</keyword>
<dbReference type="OrthoDB" id="2585681at2"/>
<comment type="caution">
    <text evidence="5">The sequence shown here is derived from an EMBL/GenBank/DDBJ whole genome shotgun (WGS) entry which is preliminary data.</text>
</comment>
<dbReference type="Pfam" id="PF12833">
    <property type="entry name" value="HTH_18"/>
    <property type="match status" value="1"/>
</dbReference>
<evidence type="ECO:0000313" key="6">
    <source>
        <dbReference type="Proteomes" id="UP000275719"/>
    </source>
</evidence>
<dbReference type="InterPro" id="IPR009057">
    <property type="entry name" value="Homeodomain-like_sf"/>
</dbReference>
<evidence type="ECO:0000259" key="4">
    <source>
        <dbReference type="PROSITE" id="PS01124"/>
    </source>
</evidence>
<sequence length="288" mass="33905">MQTDRLPVCDIGLFDDTTDFWIDSIDNLLGKYPVLEHPHESTFYTFLIVEKGRGEIIIDNNKILIDDAQVFIIKPNCITELYLNREAIGKIICFTEDFFSLRYNNNMLNQFSFFNRESSIVIRVSNDNLYYLESLMSFMHNEFSNKKKASKKALRSFLNIILIEIERSYNPLRNMESSNPTKEKVQKFQKLIEKNFKTMKLPSDYAKILNVSTNYLNKICKKTSGATSGDLIRRHILLEAQRLLHYTNYSINEIANEVGFEHTSYFVTFFRKTTNQTPEQFRKKRTEE</sequence>
<dbReference type="SMART" id="SM00342">
    <property type="entry name" value="HTH_ARAC"/>
    <property type="match status" value="1"/>
</dbReference>
<keyword evidence="3" id="KW-0804">Transcription</keyword>
<evidence type="ECO:0000256" key="1">
    <source>
        <dbReference type="ARBA" id="ARBA00023015"/>
    </source>
</evidence>
<evidence type="ECO:0000313" key="5">
    <source>
        <dbReference type="EMBL" id="RRJ86494.1"/>
    </source>
</evidence>